<proteinExistence type="predicted"/>
<feature type="transmembrane region" description="Helical" evidence="6">
    <location>
        <begin position="341"/>
        <end position="367"/>
    </location>
</feature>
<dbReference type="GO" id="GO:0022857">
    <property type="term" value="F:transmembrane transporter activity"/>
    <property type="evidence" value="ECO:0007669"/>
    <property type="project" value="InterPro"/>
</dbReference>
<dbReference type="SUPFAM" id="SSF103473">
    <property type="entry name" value="MFS general substrate transporter"/>
    <property type="match status" value="1"/>
</dbReference>
<dbReference type="OrthoDB" id="3936150at2759"/>
<evidence type="ECO:0000256" key="1">
    <source>
        <dbReference type="ARBA" id="ARBA00004141"/>
    </source>
</evidence>
<feature type="transmembrane region" description="Helical" evidence="6">
    <location>
        <begin position="115"/>
        <end position="134"/>
    </location>
</feature>
<keyword evidence="3 6" id="KW-1133">Transmembrane helix</keyword>
<evidence type="ECO:0000313" key="8">
    <source>
        <dbReference type="EMBL" id="KAF2085400.1"/>
    </source>
</evidence>
<feature type="region of interest" description="Disordered" evidence="5">
    <location>
        <begin position="29"/>
        <end position="57"/>
    </location>
</feature>
<dbReference type="PANTHER" id="PTHR23502:SF47">
    <property type="entry name" value="MAJOR FACILITATOR SUPERFAMILY (MFS) PROFILE DOMAIN-CONTAINING PROTEIN-RELATED"/>
    <property type="match status" value="1"/>
</dbReference>
<evidence type="ECO:0000256" key="6">
    <source>
        <dbReference type="SAM" id="Phobius"/>
    </source>
</evidence>
<dbReference type="CDD" id="cd17323">
    <property type="entry name" value="MFS_Tpo1_MDR_like"/>
    <property type="match status" value="1"/>
</dbReference>
<comment type="caution">
    <text evidence="8">The sequence shown here is derived from an EMBL/GenBank/DDBJ whole genome shotgun (WGS) entry which is preliminary data.</text>
</comment>
<feature type="transmembrane region" description="Helical" evidence="6">
    <location>
        <begin position="387"/>
        <end position="410"/>
    </location>
</feature>
<protein>
    <submittedName>
        <fullName evidence="8">Major facilitator superfamily transporter</fullName>
    </submittedName>
</protein>
<feature type="transmembrane region" description="Helical" evidence="6">
    <location>
        <begin position="523"/>
        <end position="545"/>
    </location>
</feature>
<dbReference type="Pfam" id="PF07690">
    <property type="entry name" value="MFS_1"/>
    <property type="match status" value="1"/>
</dbReference>
<dbReference type="EMBL" id="ML978731">
    <property type="protein sequence ID" value="KAF2085400.1"/>
    <property type="molecule type" value="Genomic_DNA"/>
</dbReference>
<evidence type="ECO:0000259" key="7">
    <source>
        <dbReference type="PROSITE" id="PS50850"/>
    </source>
</evidence>
<evidence type="ECO:0000256" key="5">
    <source>
        <dbReference type="SAM" id="MobiDB-lite"/>
    </source>
</evidence>
<keyword evidence="9" id="KW-1185">Reference proteome</keyword>
<dbReference type="GO" id="GO:0005886">
    <property type="term" value="C:plasma membrane"/>
    <property type="evidence" value="ECO:0007669"/>
    <property type="project" value="TreeGrafter"/>
</dbReference>
<feature type="transmembrane region" description="Helical" evidence="6">
    <location>
        <begin position="241"/>
        <end position="264"/>
    </location>
</feature>
<accession>A0A9P4HUA1</accession>
<feature type="transmembrane region" description="Helical" evidence="6">
    <location>
        <begin position="463"/>
        <end position="484"/>
    </location>
</feature>
<feature type="transmembrane region" description="Helical" evidence="6">
    <location>
        <begin position="496"/>
        <end position="517"/>
    </location>
</feature>
<feature type="transmembrane region" description="Helical" evidence="6">
    <location>
        <begin position="276"/>
        <end position="302"/>
    </location>
</feature>
<name>A0A9P4HUA1_9PEZI</name>
<keyword evidence="2 6" id="KW-0812">Transmembrane</keyword>
<evidence type="ECO:0000256" key="2">
    <source>
        <dbReference type="ARBA" id="ARBA00022692"/>
    </source>
</evidence>
<dbReference type="PANTHER" id="PTHR23502">
    <property type="entry name" value="MAJOR FACILITATOR SUPERFAMILY"/>
    <property type="match status" value="1"/>
</dbReference>
<feature type="transmembrane region" description="Helical" evidence="6">
    <location>
        <begin position="182"/>
        <end position="202"/>
    </location>
</feature>
<dbReference type="PROSITE" id="PS50850">
    <property type="entry name" value="MFS"/>
    <property type="match status" value="1"/>
</dbReference>
<feature type="transmembrane region" description="Helical" evidence="6">
    <location>
        <begin position="208"/>
        <end position="229"/>
    </location>
</feature>
<dbReference type="InterPro" id="IPR020846">
    <property type="entry name" value="MFS_dom"/>
</dbReference>
<dbReference type="Gene3D" id="1.20.1250.20">
    <property type="entry name" value="MFS general substrate transporter like domains"/>
    <property type="match status" value="1"/>
</dbReference>
<dbReference type="InterPro" id="IPR036259">
    <property type="entry name" value="MFS_trans_sf"/>
</dbReference>
<dbReference type="Proteomes" id="UP000799776">
    <property type="component" value="Unassembled WGS sequence"/>
</dbReference>
<feature type="domain" description="Major facilitator superfamily (MFS) profile" evidence="7">
    <location>
        <begin position="117"/>
        <end position="549"/>
    </location>
</feature>
<gene>
    <name evidence="8" type="ORF">K490DRAFT_75253</name>
</gene>
<dbReference type="AlphaFoldDB" id="A0A9P4HUA1"/>
<organism evidence="8 9">
    <name type="scientific">Saccharata proteae CBS 121410</name>
    <dbReference type="NCBI Taxonomy" id="1314787"/>
    <lineage>
        <taxon>Eukaryota</taxon>
        <taxon>Fungi</taxon>
        <taxon>Dikarya</taxon>
        <taxon>Ascomycota</taxon>
        <taxon>Pezizomycotina</taxon>
        <taxon>Dothideomycetes</taxon>
        <taxon>Dothideomycetes incertae sedis</taxon>
        <taxon>Botryosphaeriales</taxon>
        <taxon>Saccharataceae</taxon>
        <taxon>Saccharata</taxon>
    </lineage>
</organism>
<feature type="transmembrane region" description="Helical" evidence="6">
    <location>
        <begin position="431"/>
        <end position="451"/>
    </location>
</feature>
<evidence type="ECO:0000256" key="3">
    <source>
        <dbReference type="ARBA" id="ARBA00022989"/>
    </source>
</evidence>
<sequence>MQSVLQFRRIGLAAQKQVERDVEKANLITAPQPSSQQEKLHEPQPRTARPVERTATANTARTQYTARAALGHTLTGVHARDRLTHEGKGDQVFVVGWEGELDPNNPRNYSLAKRIGIIFQISAVTFAVCAASSIDAAVLPQAAAEFGVSEVVETLATGMYLAGFGAGSLIAGPFSETFGRNLVYMGTIVIFMIWIMAAALSPNIGAQIVFRFIAGCSASTPLVCAGGSISDMFNSMEKTWAFPMFAVSGFGGPILGPVVGAYIGPSPHISWRWSEWIMMITGGLVLVLVLLCMPETYGPVLLSWKAKHLRRITGDDRFRAQHEIVDSTLLSRLKISMTRPFLMATEPIIILMTLYLTVIYIILFTFLDGYDFIFRDTYGISQGLSNTIFVAMFIGVLSAFALVPLVWRITKRALEAAHAKGEAMFNPEIRLWYVMCGGAFAIPISLFWMGWTDYASISIWSPILASVLFGYGIICVFISAYMYIIDSYEMYSASALTFTALTRYLAAGGMTVAGIPFYRNMGTHYTCTILACISIVLIPVPYVFYKYGYWVRKKSKYAVSREI</sequence>
<comment type="subcellular location">
    <subcellularLocation>
        <location evidence="1">Membrane</location>
        <topology evidence="1">Multi-pass membrane protein</topology>
    </subcellularLocation>
</comment>
<evidence type="ECO:0000256" key="4">
    <source>
        <dbReference type="ARBA" id="ARBA00023136"/>
    </source>
</evidence>
<reference evidence="8" key="1">
    <citation type="journal article" date="2020" name="Stud. Mycol.">
        <title>101 Dothideomycetes genomes: a test case for predicting lifestyles and emergence of pathogens.</title>
        <authorList>
            <person name="Haridas S."/>
            <person name="Albert R."/>
            <person name="Binder M."/>
            <person name="Bloem J."/>
            <person name="Labutti K."/>
            <person name="Salamov A."/>
            <person name="Andreopoulos B."/>
            <person name="Baker S."/>
            <person name="Barry K."/>
            <person name="Bills G."/>
            <person name="Bluhm B."/>
            <person name="Cannon C."/>
            <person name="Castanera R."/>
            <person name="Culley D."/>
            <person name="Daum C."/>
            <person name="Ezra D."/>
            <person name="Gonzalez J."/>
            <person name="Henrissat B."/>
            <person name="Kuo A."/>
            <person name="Liang C."/>
            <person name="Lipzen A."/>
            <person name="Lutzoni F."/>
            <person name="Magnuson J."/>
            <person name="Mondo S."/>
            <person name="Nolan M."/>
            <person name="Ohm R."/>
            <person name="Pangilinan J."/>
            <person name="Park H.-J."/>
            <person name="Ramirez L."/>
            <person name="Alfaro M."/>
            <person name="Sun H."/>
            <person name="Tritt A."/>
            <person name="Yoshinaga Y."/>
            <person name="Zwiers L.-H."/>
            <person name="Turgeon B."/>
            <person name="Goodwin S."/>
            <person name="Spatafora J."/>
            <person name="Crous P."/>
            <person name="Grigoriev I."/>
        </authorList>
    </citation>
    <scope>NUCLEOTIDE SEQUENCE</scope>
    <source>
        <strain evidence="8">CBS 121410</strain>
    </source>
</reference>
<feature type="compositionally biased region" description="Basic and acidic residues" evidence="5">
    <location>
        <begin position="38"/>
        <end position="52"/>
    </location>
</feature>
<keyword evidence="4 6" id="KW-0472">Membrane</keyword>
<dbReference type="InterPro" id="IPR011701">
    <property type="entry name" value="MFS"/>
</dbReference>
<feature type="transmembrane region" description="Helical" evidence="6">
    <location>
        <begin position="154"/>
        <end position="175"/>
    </location>
</feature>
<evidence type="ECO:0000313" key="9">
    <source>
        <dbReference type="Proteomes" id="UP000799776"/>
    </source>
</evidence>